<keyword evidence="3" id="KW-1185">Reference proteome</keyword>
<dbReference type="Pfam" id="PF21547">
    <property type="entry name" value="TTI1"/>
    <property type="match status" value="1"/>
</dbReference>
<dbReference type="STRING" id="337451.A0A443P4R4"/>
<evidence type="ECO:0000313" key="3">
    <source>
        <dbReference type="Proteomes" id="UP000283530"/>
    </source>
</evidence>
<sequence length="1388" mass="153834">MAGSNGHELSLSSDETLRTSFFNQLKPYTLGLLDLLQNPNKNPSFLSELADFLRSAPAAALQPCFDYTLFPLLLVLDASIDCRSKKNASSKENFGTYNSQPLPYPISDRVAEGVLQCLEEVLKKCHLGSVDQMLAVMKKLISGALLSPSEAAEEFREGIIRCLRALLFRLDRCFVESCMCKRIHGLPALLSGTNIQTLHITPLQFRSELNECLLAFLRSQDASPMVGQQKYPKYPPLLSPTHHLRCWLVICSLFLFLQRYLQLRVGFASYDMVGTADALAFFLPGVVSGFAKVLHVSKTMISGAAGSMESIDNAIRGLSEFLMIAFGDEENLYGLDMSVDDITGSHPNRSESTQDVLEALRHLPISIEDQVAISPRNLLCQPRTSSIHESELQEKRNNSRHGMRPLCVKRTSDWIEETSLRVDKLLSATFPHLCIHPAKRVRHGLVDSIRGLLSKCMYTLKRSKLMLLECLCTLVCDDSEDISFSAKEFLESLFMLDAKHLAEDEVAEIFSRLVEKLPRLVLGSDETIAISHAQRLLAVMYYAGPQLVVDHLLRSPITATRFMDALALSLSHKSVFAGSVDKLILAKPYSAAYLHSIVELKSGGDNHRIVDSITSDVSGISGFHDTGIQNHLEMVREYYELPRMPPWFVHVGSQKLYQALAGILRLIGLSTVADGRREVSLSVLTDFPLEYFRKLISELRMKEYSKESWHSWYARSGSGQTLRQASTAACILNEIIYGMSEQSVDLYAKMFQKSKTKADEIYGKESGCADELEYSILDGSVWKVCLGKDARSHLINCVGSILHEYLCPEVWNLPIAKESSLLAKDAEGDDMPSYFYCDTTMLHQVIIEGIGIFSISLGKDFLCSGFLHASLYLLLENLICSSYQIRSASDAVLHVLAAACGHRTVGHLVVANADYIIDSLCRQLRHLDLNPHVPNVLAAMLSYIGVAHQILPLLEEPMRAVSLELEVLGRHQHPDLTIPFLKAVREIGKASRNEACAMPNEAESFSLRVKSEVVEMKEWSRKNVKKSVILRDSTSEMSSLASVNVENASTNVDLQLEHWEEMLFKLNESRRYRRTVGSIVGSCLTAATPLLASVNEATSLVALDIVEDGIATLAKVEEAYRHEKESKEAIGRAIEMCTFHDLQDAVDTTDEGADENRLLPAMNKIWPYLIHCLKYKILVATMRCLSVVSSVVQICGGDFFSRRFHTDGAHFWKLLTTSPFQSRPISKGGPILLPYRSTSTSSSEGSMAEVSCMKVQAAALNMIADISRNKRSASAFEVVLKKVSGLVVGIACSSVAGLHDASINALSGLACVDPDLIWLLLADVYYSLKKGIPSPPSADFAEVTQLLPPPSSSKDYLYVQYGGESFGFDVDLSSAEVVFRKLQSKSVF</sequence>
<evidence type="ECO:0000259" key="1">
    <source>
        <dbReference type="Pfam" id="PF24173"/>
    </source>
</evidence>
<comment type="caution">
    <text evidence="2">The sequence shown here is derived from an EMBL/GenBank/DDBJ whole genome shotgun (WGS) entry which is preliminary data.</text>
</comment>
<dbReference type="PANTHER" id="PTHR18460:SF3">
    <property type="entry name" value="TELO2-INTERACTING PROTEIN 1 HOMOLOG"/>
    <property type="match status" value="1"/>
</dbReference>
<dbReference type="GO" id="GO:0005737">
    <property type="term" value="C:cytoplasm"/>
    <property type="evidence" value="ECO:0007669"/>
    <property type="project" value="TreeGrafter"/>
</dbReference>
<dbReference type="Pfam" id="PF24173">
    <property type="entry name" value="TPR_TTI1_N"/>
    <property type="match status" value="1"/>
</dbReference>
<feature type="domain" description="TTI1 N-terminal TPR" evidence="1">
    <location>
        <begin position="275"/>
        <end position="478"/>
    </location>
</feature>
<evidence type="ECO:0000313" key="2">
    <source>
        <dbReference type="EMBL" id="RWR85751.1"/>
    </source>
</evidence>
<dbReference type="InterPro" id="IPR016024">
    <property type="entry name" value="ARM-type_fold"/>
</dbReference>
<dbReference type="OrthoDB" id="49511at2759"/>
<dbReference type="Proteomes" id="UP000283530">
    <property type="component" value="Unassembled WGS sequence"/>
</dbReference>
<accession>A0A443P4R4</accession>
<proteinExistence type="predicted"/>
<name>A0A443P4R4_9MAGN</name>
<protein>
    <submittedName>
        <fullName evidence="2">TELO2-interacting protein 1 isoform X1</fullName>
    </submittedName>
</protein>
<dbReference type="InterPro" id="IPR049362">
    <property type="entry name" value="TTI1_rpt"/>
</dbReference>
<dbReference type="InterPro" id="IPR057566">
    <property type="entry name" value="TPR_TTI1_N"/>
</dbReference>
<organism evidence="2 3">
    <name type="scientific">Cinnamomum micranthum f. kanehirae</name>
    <dbReference type="NCBI Taxonomy" id="337451"/>
    <lineage>
        <taxon>Eukaryota</taxon>
        <taxon>Viridiplantae</taxon>
        <taxon>Streptophyta</taxon>
        <taxon>Embryophyta</taxon>
        <taxon>Tracheophyta</taxon>
        <taxon>Spermatophyta</taxon>
        <taxon>Magnoliopsida</taxon>
        <taxon>Magnoliidae</taxon>
        <taxon>Laurales</taxon>
        <taxon>Lauraceae</taxon>
        <taxon>Cinnamomum</taxon>
    </lineage>
</organism>
<dbReference type="PANTHER" id="PTHR18460">
    <property type="entry name" value="TEL2 INTERACTING PROTEIN 1 TTI1 FAMILY MEMBER"/>
    <property type="match status" value="1"/>
</dbReference>
<dbReference type="InterPro" id="IPR052587">
    <property type="entry name" value="TELO2-interacting_protein_1"/>
</dbReference>
<dbReference type="SUPFAM" id="SSF48371">
    <property type="entry name" value="ARM repeat"/>
    <property type="match status" value="1"/>
</dbReference>
<dbReference type="EMBL" id="QPKB01000005">
    <property type="protein sequence ID" value="RWR85751.1"/>
    <property type="molecule type" value="Genomic_DNA"/>
</dbReference>
<reference evidence="2 3" key="1">
    <citation type="journal article" date="2019" name="Nat. Plants">
        <title>Stout camphor tree genome fills gaps in understanding of flowering plant genome evolution.</title>
        <authorList>
            <person name="Chaw S.M."/>
            <person name="Liu Y.C."/>
            <person name="Wu Y.W."/>
            <person name="Wang H.Y."/>
            <person name="Lin C.I."/>
            <person name="Wu C.S."/>
            <person name="Ke H.M."/>
            <person name="Chang L.Y."/>
            <person name="Hsu C.Y."/>
            <person name="Yang H.T."/>
            <person name="Sudianto E."/>
            <person name="Hsu M.H."/>
            <person name="Wu K.P."/>
            <person name="Wang L.N."/>
            <person name="Leebens-Mack J.H."/>
            <person name="Tsai I.J."/>
        </authorList>
    </citation>
    <scope>NUCLEOTIDE SEQUENCE [LARGE SCALE GENOMIC DNA]</scope>
    <source>
        <strain evidence="3">cv. Chaw 1501</strain>
        <tissue evidence="2">Young leaves</tissue>
    </source>
</reference>
<gene>
    <name evidence="2" type="ORF">CKAN_01462400</name>
</gene>